<evidence type="ECO:0008006" key="5">
    <source>
        <dbReference type="Google" id="ProtNLM"/>
    </source>
</evidence>
<evidence type="ECO:0000256" key="1">
    <source>
        <dbReference type="ARBA" id="ARBA00009380"/>
    </source>
</evidence>
<comment type="caution">
    <text evidence="3">The sequence shown here is derived from an EMBL/GenBank/DDBJ whole genome shotgun (WGS) entry which is preliminary data.</text>
</comment>
<protein>
    <recommendedName>
        <fullName evidence="5">Nuclear protein 1</fullName>
    </recommendedName>
</protein>
<feature type="compositionally biased region" description="Basic residues" evidence="2">
    <location>
        <begin position="135"/>
        <end position="144"/>
    </location>
</feature>
<sequence>MAAPTDKRLNSADCAIFHQAAQWIRHLDMRTPLRHQRRSGGETALSPRPYDLTSVSDSPKRRLYKGSVMAADVESLVVFEHDHYDEYDYYNLREYSCGAGGKGRTKREIGQNGNRHVPAGHERKIEEKLHNSEVKRRRSRSSSS</sequence>
<evidence type="ECO:0000313" key="3">
    <source>
        <dbReference type="EMBL" id="CAJ0967634.1"/>
    </source>
</evidence>
<feature type="compositionally biased region" description="Basic and acidic residues" evidence="2">
    <location>
        <begin position="119"/>
        <end position="134"/>
    </location>
</feature>
<dbReference type="InterPro" id="IPR018792">
    <property type="entry name" value="NUPR1-like"/>
</dbReference>
<dbReference type="EMBL" id="CAUEEQ010078457">
    <property type="protein sequence ID" value="CAJ0967634.1"/>
    <property type="molecule type" value="Genomic_DNA"/>
</dbReference>
<dbReference type="Pfam" id="PF10195">
    <property type="entry name" value="Phospho_p8"/>
    <property type="match status" value="1"/>
</dbReference>
<feature type="region of interest" description="Disordered" evidence="2">
    <location>
        <begin position="99"/>
        <end position="144"/>
    </location>
</feature>
<organism evidence="3 4">
    <name type="scientific">Ranitomeya imitator</name>
    <name type="common">mimic poison frog</name>
    <dbReference type="NCBI Taxonomy" id="111125"/>
    <lineage>
        <taxon>Eukaryota</taxon>
        <taxon>Metazoa</taxon>
        <taxon>Chordata</taxon>
        <taxon>Craniata</taxon>
        <taxon>Vertebrata</taxon>
        <taxon>Euteleostomi</taxon>
        <taxon>Amphibia</taxon>
        <taxon>Batrachia</taxon>
        <taxon>Anura</taxon>
        <taxon>Neobatrachia</taxon>
        <taxon>Hyloidea</taxon>
        <taxon>Dendrobatidae</taxon>
        <taxon>Dendrobatinae</taxon>
        <taxon>Ranitomeya</taxon>
    </lineage>
</organism>
<keyword evidence="4" id="KW-1185">Reference proteome</keyword>
<accession>A0ABN9MQD1</accession>
<evidence type="ECO:0000256" key="2">
    <source>
        <dbReference type="SAM" id="MobiDB-lite"/>
    </source>
</evidence>
<feature type="region of interest" description="Disordered" evidence="2">
    <location>
        <begin position="35"/>
        <end position="58"/>
    </location>
</feature>
<dbReference type="PANTHER" id="PTHR17149:SF3">
    <property type="entry name" value="NUCLEAR PROTEIN 2"/>
    <property type="match status" value="1"/>
</dbReference>
<dbReference type="PANTHER" id="PTHR17149">
    <property type="entry name" value="NUCLEAR PROTEIN 1 AND 2"/>
    <property type="match status" value="1"/>
</dbReference>
<proteinExistence type="inferred from homology"/>
<gene>
    <name evidence="3" type="ORF">RIMI_LOCUS22352948</name>
</gene>
<name>A0ABN9MQD1_9NEOB</name>
<evidence type="ECO:0000313" key="4">
    <source>
        <dbReference type="Proteomes" id="UP001176940"/>
    </source>
</evidence>
<dbReference type="Proteomes" id="UP001176940">
    <property type="component" value="Unassembled WGS sequence"/>
</dbReference>
<comment type="similarity">
    <text evidence="1">Belongs to the NUPR family.</text>
</comment>
<reference evidence="3" key="1">
    <citation type="submission" date="2023-07" db="EMBL/GenBank/DDBJ databases">
        <authorList>
            <person name="Stuckert A."/>
        </authorList>
    </citation>
    <scope>NUCLEOTIDE SEQUENCE</scope>
</reference>